<dbReference type="OrthoDB" id="5802114at2759"/>
<keyword evidence="3" id="KW-1185">Reference proteome</keyword>
<name>A0A8T0A1E9_9BILA</name>
<dbReference type="AlphaFoldDB" id="A0A8T0A1E9"/>
<reference evidence="2" key="1">
    <citation type="journal article" date="2020" name="Ecol. Evol.">
        <title>Genome structure and content of the rice root-knot nematode (Meloidogyne graminicola).</title>
        <authorList>
            <person name="Phan N.T."/>
            <person name="Danchin E.G.J."/>
            <person name="Klopp C."/>
            <person name="Perfus-Barbeoch L."/>
            <person name="Kozlowski D.K."/>
            <person name="Koutsovoulos G.D."/>
            <person name="Lopez-Roques C."/>
            <person name="Bouchez O."/>
            <person name="Zahm M."/>
            <person name="Besnard G."/>
            <person name="Bellafiore S."/>
        </authorList>
    </citation>
    <scope>NUCLEOTIDE SEQUENCE</scope>
    <source>
        <strain evidence="2">VN-18</strain>
    </source>
</reference>
<dbReference type="EMBL" id="JABEBT010000003">
    <property type="protein sequence ID" value="KAF7639891.1"/>
    <property type="molecule type" value="Genomic_DNA"/>
</dbReference>
<organism evidence="2 3">
    <name type="scientific">Meloidogyne graminicola</name>
    <dbReference type="NCBI Taxonomy" id="189291"/>
    <lineage>
        <taxon>Eukaryota</taxon>
        <taxon>Metazoa</taxon>
        <taxon>Ecdysozoa</taxon>
        <taxon>Nematoda</taxon>
        <taxon>Chromadorea</taxon>
        <taxon>Rhabditida</taxon>
        <taxon>Tylenchina</taxon>
        <taxon>Tylenchomorpha</taxon>
        <taxon>Tylenchoidea</taxon>
        <taxon>Meloidogynidae</taxon>
        <taxon>Meloidogyninae</taxon>
        <taxon>Meloidogyne</taxon>
    </lineage>
</organism>
<evidence type="ECO:0000313" key="3">
    <source>
        <dbReference type="Proteomes" id="UP000605970"/>
    </source>
</evidence>
<dbReference type="SMART" id="SM00473">
    <property type="entry name" value="PAN_AP"/>
    <property type="match status" value="1"/>
</dbReference>
<proteinExistence type="predicted"/>
<feature type="domain" description="Apple" evidence="1">
    <location>
        <begin position="44"/>
        <end position="129"/>
    </location>
</feature>
<dbReference type="InterPro" id="IPR003609">
    <property type="entry name" value="Pan_app"/>
</dbReference>
<dbReference type="Proteomes" id="UP000605970">
    <property type="component" value="Unassembled WGS sequence"/>
</dbReference>
<protein>
    <submittedName>
        <fullName evidence="2">Apple domain-containing protein</fullName>
    </submittedName>
</protein>
<evidence type="ECO:0000313" key="2">
    <source>
        <dbReference type="EMBL" id="KAF7639891.1"/>
    </source>
</evidence>
<accession>A0A8T0A1E9</accession>
<evidence type="ECO:0000259" key="1">
    <source>
        <dbReference type="SMART" id="SM00473"/>
    </source>
</evidence>
<comment type="caution">
    <text evidence="2">The sequence shown here is derived from an EMBL/GenBank/DDBJ whole genome shotgun (WGS) entry which is preliminary data.</text>
</comment>
<sequence length="129" mass="14520">MKNIKPAKILSALIVALSVFCLFCKGIPLTGIRKPNHHFGAPCQLCECFVEYTDRDMNVFSQPYNVAINSYEATEDRCLAACQNDQNCKAVVYGYIGGRDVFTCELYSEANVKSPLYTPFTNIYIKKKN</sequence>
<gene>
    <name evidence="2" type="ORF">Mgra_00000812</name>
</gene>
<dbReference type="Pfam" id="PF00024">
    <property type="entry name" value="PAN_1"/>
    <property type="match status" value="1"/>
</dbReference>